<protein>
    <recommendedName>
        <fullName evidence="1">CHAD domain-containing protein</fullName>
    </recommendedName>
</protein>
<feature type="domain" description="CHAD" evidence="1">
    <location>
        <begin position="5"/>
        <end position="278"/>
    </location>
</feature>
<organism evidence="2 3">
    <name type="scientific">Virgisporangium ochraceum</name>
    <dbReference type="NCBI Taxonomy" id="65505"/>
    <lineage>
        <taxon>Bacteria</taxon>
        <taxon>Bacillati</taxon>
        <taxon>Actinomycetota</taxon>
        <taxon>Actinomycetes</taxon>
        <taxon>Micromonosporales</taxon>
        <taxon>Micromonosporaceae</taxon>
        <taxon>Virgisporangium</taxon>
    </lineage>
</organism>
<evidence type="ECO:0000313" key="3">
    <source>
        <dbReference type="Proteomes" id="UP000635606"/>
    </source>
</evidence>
<dbReference type="InterPro" id="IPR038186">
    <property type="entry name" value="CHAD_dom_sf"/>
</dbReference>
<accession>A0A8J4A4X5</accession>
<dbReference type="EMBL" id="BOPH01000146">
    <property type="protein sequence ID" value="GIJ74973.1"/>
    <property type="molecule type" value="Genomic_DNA"/>
</dbReference>
<dbReference type="SMART" id="SM00880">
    <property type="entry name" value="CHAD"/>
    <property type="match status" value="1"/>
</dbReference>
<name>A0A8J4A4X5_9ACTN</name>
<dbReference type="PANTHER" id="PTHR39339:SF1">
    <property type="entry name" value="CHAD DOMAIN-CONTAINING PROTEIN"/>
    <property type="match status" value="1"/>
</dbReference>
<keyword evidence="3" id="KW-1185">Reference proteome</keyword>
<gene>
    <name evidence="2" type="ORF">Voc01_098900</name>
</gene>
<dbReference type="Pfam" id="PF05235">
    <property type="entry name" value="CHAD"/>
    <property type="match status" value="1"/>
</dbReference>
<evidence type="ECO:0000259" key="1">
    <source>
        <dbReference type="PROSITE" id="PS51708"/>
    </source>
</evidence>
<dbReference type="PROSITE" id="PS51708">
    <property type="entry name" value="CHAD"/>
    <property type="match status" value="1"/>
</dbReference>
<reference evidence="2" key="1">
    <citation type="submission" date="2021-01" db="EMBL/GenBank/DDBJ databases">
        <title>Whole genome shotgun sequence of Virgisporangium ochraceum NBRC 16418.</title>
        <authorList>
            <person name="Komaki H."/>
            <person name="Tamura T."/>
        </authorList>
    </citation>
    <scope>NUCLEOTIDE SEQUENCE</scope>
    <source>
        <strain evidence="2">NBRC 16418</strain>
    </source>
</reference>
<dbReference type="Proteomes" id="UP000635606">
    <property type="component" value="Unassembled WGS sequence"/>
</dbReference>
<proteinExistence type="predicted"/>
<dbReference type="Gene3D" id="1.40.20.10">
    <property type="entry name" value="CHAD domain"/>
    <property type="match status" value="1"/>
</dbReference>
<evidence type="ECO:0000313" key="2">
    <source>
        <dbReference type="EMBL" id="GIJ74973.1"/>
    </source>
</evidence>
<comment type="caution">
    <text evidence="2">The sequence shown here is derived from an EMBL/GenBank/DDBJ whole genome shotgun (WGS) entry which is preliminary data.</text>
</comment>
<sequence>MPSGPARPAGPLGAFLKKQRDAVRAAEHGVRHGDPDAVHDMRVATRRLRSALRTFRPALRRWQPLRDELKWLAAALGEVRDRDVMAARLGAELDDQPPELVIGRVRNRLRLTPGLARARHALVGTLDSPRYGKLLAALDDLVATGPSRTLGKRALRKAARRDLRRADKRLDRARRSNRDGDLHDARKAYKRARYAVEVLRPVDGRPAQRLRRRLGDLQDALGAHQDAVVTADLLRRQAMRAYTDGENTFTYGLLAARQQQAAARSRTRVDRVRRAARKPRRWLG</sequence>
<dbReference type="PANTHER" id="PTHR39339">
    <property type="entry name" value="SLR1444 PROTEIN"/>
    <property type="match status" value="1"/>
</dbReference>
<dbReference type="InterPro" id="IPR007899">
    <property type="entry name" value="CHAD_dom"/>
</dbReference>
<dbReference type="AlphaFoldDB" id="A0A8J4A4X5"/>